<dbReference type="SUPFAM" id="SSF54001">
    <property type="entry name" value="Cysteine proteinases"/>
    <property type="match status" value="1"/>
</dbReference>
<evidence type="ECO:0000256" key="2">
    <source>
        <dbReference type="ARBA" id="ARBA00022670"/>
    </source>
</evidence>
<dbReference type="GO" id="GO:0008234">
    <property type="term" value="F:cysteine-type peptidase activity"/>
    <property type="evidence" value="ECO:0007669"/>
    <property type="project" value="UniProtKB-KW"/>
</dbReference>
<feature type="domain" description="NlpC/P60" evidence="6">
    <location>
        <begin position="88"/>
        <end position="206"/>
    </location>
</feature>
<dbReference type="GO" id="GO:0006508">
    <property type="term" value="P:proteolysis"/>
    <property type="evidence" value="ECO:0007669"/>
    <property type="project" value="UniProtKB-KW"/>
</dbReference>
<name>A0A6I1MS09_9CLOT</name>
<dbReference type="SMART" id="SM00287">
    <property type="entry name" value="SH3b"/>
    <property type="match status" value="1"/>
</dbReference>
<dbReference type="AlphaFoldDB" id="A0A6I1MS09"/>
<evidence type="ECO:0000256" key="3">
    <source>
        <dbReference type="ARBA" id="ARBA00022801"/>
    </source>
</evidence>
<evidence type="ECO:0000313" key="8">
    <source>
        <dbReference type="Proteomes" id="UP000430345"/>
    </source>
</evidence>
<dbReference type="InterPro" id="IPR000064">
    <property type="entry name" value="NLP_P60_dom"/>
</dbReference>
<reference evidence="7 8" key="1">
    <citation type="submission" date="2019-10" db="EMBL/GenBank/DDBJ databases">
        <title>The Genome Sequence of Clostridium tarantellae Isolated from Fish Brain.</title>
        <authorList>
            <person name="Bano L."/>
            <person name="Kiel M."/>
            <person name="Sales G."/>
            <person name="Doxey A.C."/>
            <person name="Mansfield M.J."/>
            <person name="Schiavone M."/>
            <person name="Rossetto O."/>
            <person name="Pirazzini M."/>
            <person name="Dobrindt U."/>
            <person name="Montecucco C."/>
        </authorList>
    </citation>
    <scope>NUCLEOTIDE SEQUENCE [LARGE SCALE GENOMIC DNA]</scope>
    <source>
        <strain evidence="7 8">DSM 3997</strain>
    </source>
</reference>
<keyword evidence="3" id="KW-0378">Hydrolase</keyword>
<dbReference type="InterPro" id="IPR003646">
    <property type="entry name" value="SH3-like_bac-type"/>
</dbReference>
<keyword evidence="8" id="KW-1185">Reference proteome</keyword>
<evidence type="ECO:0000259" key="6">
    <source>
        <dbReference type="PROSITE" id="PS51935"/>
    </source>
</evidence>
<organism evidence="7 8">
    <name type="scientific">Clostridium tarantellae</name>
    <dbReference type="NCBI Taxonomy" id="39493"/>
    <lineage>
        <taxon>Bacteria</taxon>
        <taxon>Bacillati</taxon>
        <taxon>Bacillota</taxon>
        <taxon>Clostridia</taxon>
        <taxon>Eubacteriales</taxon>
        <taxon>Clostridiaceae</taxon>
        <taxon>Clostridium</taxon>
    </lineage>
</organism>
<comment type="caution">
    <text evidence="7">The sequence shown here is derived from an EMBL/GenBank/DDBJ whole genome shotgun (WGS) entry which is preliminary data.</text>
</comment>
<dbReference type="PROSITE" id="PS51781">
    <property type="entry name" value="SH3B"/>
    <property type="match status" value="1"/>
</dbReference>
<evidence type="ECO:0000259" key="5">
    <source>
        <dbReference type="PROSITE" id="PS51781"/>
    </source>
</evidence>
<evidence type="ECO:0000313" key="7">
    <source>
        <dbReference type="EMBL" id="MPQ44982.1"/>
    </source>
</evidence>
<dbReference type="OrthoDB" id="9808890at2"/>
<dbReference type="EMBL" id="WHJC01000383">
    <property type="protein sequence ID" value="MPQ44982.1"/>
    <property type="molecule type" value="Genomic_DNA"/>
</dbReference>
<dbReference type="Pfam" id="PF08239">
    <property type="entry name" value="SH3_3"/>
    <property type="match status" value="1"/>
</dbReference>
<dbReference type="PROSITE" id="PS51935">
    <property type="entry name" value="NLPC_P60"/>
    <property type="match status" value="1"/>
</dbReference>
<dbReference type="Proteomes" id="UP000430345">
    <property type="component" value="Unassembled WGS sequence"/>
</dbReference>
<keyword evidence="2" id="KW-0645">Protease</keyword>
<feature type="domain" description="SH3b" evidence="5">
    <location>
        <begin position="13"/>
        <end position="77"/>
    </location>
</feature>
<dbReference type="InterPro" id="IPR038765">
    <property type="entry name" value="Papain-like_cys_pep_sf"/>
</dbReference>
<dbReference type="PANTHER" id="PTHR47053">
    <property type="entry name" value="MUREIN DD-ENDOPEPTIDASE MEPH-RELATED"/>
    <property type="match status" value="1"/>
</dbReference>
<dbReference type="InterPro" id="IPR051202">
    <property type="entry name" value="Peptidase_C40"/>
</dbReference>
<keyword evidence="4" id="KW-0788">Thiol protease</keyword>
<gene>
    <name evidence="7" type="ORF">GBZ86_14730</name>
</gene>
<accession>A0A6I1MS09</accession>
<dbReference type="Gene3D" id="2.30.30.40">
    <property type="entry name" value="SH3 Domains"/>
    <property type="match status" value="1"/>
</dbReference>
<protein>
    <submittedName>
        <fullName evidence="7">Uncharacterized protein</fullName>
    </submittedName>
</protein>
<dbReference type="Pfam" id="PF00877">
    <property type="entry name" value="NLPC_P60"/>
    <property type="match status" value="1"/>
</dbReference>
<sequence length="206" mass="23052">MNLNFHKIKGENIMKGKVITTTLNVKNTPSIDSSVIGVIIQGTIINIDLTKSISGWYFICYGNINGYVAANYIQLINDDFTQCSNKSKVTGEQVVDFANKFIGTPYLWRGTTPNGFDCSGFVQYVFNNFDIILPRETYDQAKSGINIPINHMKEGDLGFFNPNRNGLGPEHATIYVGNGFFIHAPHKGSFIKTEKMYGCYIARRVL</sequence>
<proteinExistence type="inferred from homology"/>
<dbReference type="Gene3D" id="3.90.1720.10">
    <property type="entry name" value="endopeptidase domain like (from Nostoc punctiforme)"/>
    <property type="match status" value="1"/>
</dbReference>
<dbReference type="PANTHER" id="PTHR47053:SF1">
    <property type="entry name" value="MUREIN DD-ENDOPEPTIDASE MEPH-RELATED"/>
    <property type="match status" value="1"/>
</dbReference>
<comment type="similarity">
    <text evidence="1">Belongs to the peptidase C40 family.</text>
</comment>
<evidence type="ECO:0000256" key="1">
    <source>
        <dbReference type="ARBA" id="ARBA00007074"/>
    </source>
</evidence>
<evidence type="ECO:0000256" key="4">
    <source>
        <dbReference type="ARBA" id="ARBA00022807"/>
    </source>
</evidence>